<dbReference type="AlphaFoldDB" id="A0A8I6S8V4"/>
<keyword evidence="4 10" id="KW-0489">Methyltransferase</keyword>
<evidence type="ECO:0000256" key="9">
    <source>
        <dbReference type="PROSITE-ProRule" id="PRU00723"/>
    </source>
</evidence>
<keyword evidence="7 10" id="KW-0819">tRNA processing</keyword>
<dbReference type="KEGG" id="clec:106672282"/>
<dbReference type="GO" id="GO:0005737">
    <property type="term" value="C:cytoplasm"/>
    <property type="evidence" value="ECO:0007669"/>
    <property type="project" value="UniProtKB-SubCell"/>
</dbReference>
<evidence type="ECO:0000256" key="1">
    <source>
        <dbReference type="ARBA" id="ARBA00004496"/>
    </source>
</evidence>
<dbReference type="PANTHER" id="PTHR21210">
    <property type="entry name" value="TRNA (URACIL-O(2)-)-METHYLTRANSFERASE-RELATED"/>
    <property type="match status" value="1"/>
</dbReference>
<dbReference type="OMA" id="PCCPFEF"/>
<evidence type="ECO:0000313" key="12">
    <source>
        <dbReference type="EnsemblMetazoa" id="XP_014259077.1"/>
    </source>
</evidence>
<keyword evidence="13" id="KW-1185">Reference proteome</keyword>
<evidence type="ECO:0000256" key="5">
    <source>
        <dbReference type="ARBA" id="ARBA00022679"/>
    </source>
</evidence>
<evidence type="ECO:0000256" key="10">
    <source>
        <dbReference type="RuleBase" id="RU368004"/>
    </source>
</evidence>
<keyword evidence="9" id="KW-0863">Zinc-finger</keyword>
<evidence type="ECO:0000256" key="2">
    <source>
        <dbReference type="ARBA" id="ARBA00009056"/>
    </source>
</evidence>
<evidence type="ECO:0000256" key="3">
    <source>
        <dbReference type="ARBA" id="ARBA00022490"/>
    </source>
</evidence>
<dbReference type="Proteomes" id="UP000494040">
    <property type="component" value="Unassembled WGS sequence"/>
</dbReference>
<keyword evidence="9" id="KW-0862">Zinc</keyword>
<dbReference type="InterPro" id="IPR011671">
    <property type="entry name" value="tRNA_uracil_MeTrfase"/>
</dbReference>
<accession>A0A8I6S8V4</accession>
<evidence type="ECO:0000256" key="4">
    <source>
        <dbReference type="ARBA" id="ARBA00022603"/>
    </source>
</evidence>
<keyword evidence="9" id="KW-0479">Metal-binding</keyword>
<evidence type="ECO:0000256" key="6">
    <source>
        <dbReference type="ARBA" id="ARBA00022691"/>
    </source>
</evidence>
<dbReference type="PROSITE" id="PS50103">
    <property type="entry name" value="ZF_C3H1"/>
    <property type="match status" value="1"/>
</dbReference>
<evidence type="ECO:0000256" key="7">
    <source>
        <dbReference type="ARBA" id="ARBA00022694"/>
    </source>
</evidence>
<dbReference type="GO" id="GO:0030488">
    <property type="term" value="P:tRNA methylation"/>
    <property type="evidence" value="ECO:0007669"/>
    <property type="project" value="UniProtKB-UniRule"/>
</dbReference>
<comment type="function">
    <text evidence="10">Adenosyl-L-methionine (AdoMet)-dependent tRNA (uracil-O(2)-)-methyltransferase.</text>
</comment>
<dbReference type="PANTHER" id="PTHR21210:SF0">
    <property type="entry name" value="TRNA (URACIL-O(2)-)-METHYLTRANSFERASE-RELATED"/>
    <property type="match status" value="1"/>
</dbReference>
<keyword evidence="3 10" id="KW-0963">Cytoplasm</keyword>
<evidence type="ECO:0000313" key="13">
    <source>
        <dbReference type="Proteomes" id="UP000494040"/>
    </source>
</evidence>
<comment type="catalytic activity">
    <reaction evidence="8 10">
        <text>uridine(44) in tRNA(Ser) + S-adenosyl-L-methionine = 2'-O-methyluridine(44) in tRNA(Ser) + S-adenosyl-L-homocysteine + H(+)</text>
        <dbReference type="Rhea" id="RHEA:43100"/>
        <dbReference type="Rhea" id="RHEA-COMP:10339"/>
        <dbReference type="Rhea" id="RHEA-COMP:10340"/>
        <dbReference type="ChEBI" id="CHEBI:15378"/>
        <dbReference type="ChEBI" id="CHEBI:57856"/>
        <dbReference type="ChEBI" id="CHEBI:59789"/>
        <dbReference type="ChEBI" id="CHEBI:65315"/>
        <dbReference type="ChEBI" id="CHEBI:74478"/>
        <dbReference type="EC" id="2.1.1.211"/>
    </reaction>
</comment>
<dbReference type="GO" id="GO:0141101">
    <property type="term" value="F:tRNA(Ser) (uridine(44)-2'-O-)-methyltransferase activity"/>
    <property type="evidence" value="ECO:0007669"/>
    <property type="project" value="UniProtKB-EC"/>
</dbReference>
<comment type="similarity">
    <text evidence="2 10">Belongs to the TRM44 family.</text>
</comment>
<organism evidence="12 13">
    <name type="scientific">Cimex lectularius</name>
    <name type="common">Bed bug</name>
    <name type="synonym">Acanthia lectularia</name>
    <dbReference type="NCBI Taxonomy" id="79782"/>
    <lineage>
        <taxon>Eukaryota</taxon>
        <taxon>Metazoa</taxon>
        <taxon>Ecdysozoa</taxon>
        <taxon>Arthropoda</taxon>
        <taxon>Hexapoda</taxon>
        <taxon>Insecta</taxon>
        <taxon>Pterygota</taxon>
        <taxon>Neoptera</taxon>
        <taxon>Paraneoptera</taxon>
        <taxon>Hemiptera</taxon>
        <taxon>Heteroptera</taxon>
        <taxon>Panheteroptera</taxon>
        <taxon>Cimicomorpha</taxon>
        <taxon>Cimicidae</taxon>
        <taxon>Cimex</taxon>
    </lineage>
</organism>
<dbReference type="EnsemblMetazoa" id="XM_014403591.2">
    <property type="protein sequence ID" value="XP_014259077.1"/>
    <property type="gene ID" value="LOC106672282"/>
</dbReference>
<keyword evidence="5 10" id="KW-0808">Transferase</keyword>
<sequence>MLTLIGTAELPVGDNRFWKYMDIWISKPFFYLRNCGGVEFIFLNFEPYFCSDFIRKLQAEKENITSYNDLRDRIKCIEAQLITREASVANLATNISTQRYLMVRIAYLKNGLYCPDLVETINCNFLKNQVIFTKALKKYQSYKELHCYEVGLNRNTIEFYVPDFYADCEEMKRLCKIMCTKVRLWKSQDISNHQQITTHKLVQPEPYIELYNRLKKKYAEPVMKMWTESTDPKKAIHQAISIATYLILIWGEKRQTFIDLGCGTGLLVHILNSENHKGKGLDVRSRKIWALYPPTTVLEESTISPTDVYPGVDWLIGNHSDELTPLIPPMAAKSSFRTNFFLLPCCTYDFNGKKYQRFDVEQSQYRSYLDYIEKVCEKCGFVVARDRMKIPSTKRICFVSQGRNYKEEEHEENVKTVDELLKEKCQKFDENSGTWVTDVKSREAKEKVRNCTQLDKNLVNDIVLKVAQMILESPRADSSWNEGNFISIREIIKSIPPEWLAKLKNECGGLQTLLRNQHFLFLIVKGEVKFRKPVEKNPRPTTWKQKQCWFFKNHPQSCPLDDDKCSFIHEK</sequence>
<feature type="zinc finger region" description="C3H1-type" evidence="9">
    <location>
        <begin position="542"/>
        <end position="571"/>
    </location>
</feature>
<keyword evidence="6 10" id="KW-0949">S-adenosyl-L-methionine</keyword>
<proteinExistence type="inferred from homology"/>
<evidence type="ECO:0000256" key="8">
    <source>
        <dbReference type="ARBA" id="ARBA00047957"/>
    </source>
</evidence>
<reference evidence="12" key="1">
    <citation type="submission" date="2022-01" db="UniProtKB">
        <authorList>
            <consortium name="EnsemblMetazoa"/>
        </authorList>
    </citation>
    <scope>IDENTIFICATION</scope>
</reference>
<dbReference type="InterPro" id="IPR000571">
    <property type="entry name" value="Znf_CCCH"/>
</dbReference>
<feature type="domain" description="C3H1-type" evidence="11">
    <location>
        <begin position="542"/>
        <end position="571"/>
    </location>
</feature>
<comment type="subcellular location">
    <subcellularLocation>
        <location evidence="1 10">Cytoplasm</location>
    </subcellularLocation>
</comment>
<protein>
    <recommendedName>
        <fullName evidence="10">tRNA (uracil-O(2)-)-methyltransferase</fullName>
        <ecNumber evidence="10">2.1.1.211</ecNumber>
    </recommendedName>
</protein>
<name>A0A8I6S8V4_CIMLE</name>
<dbReference type="Pfam" id="PF07757">
    <property type="entry name" value="AdoMet_MTase"/>
    <property type="match status" value="1"/>
</dbReference>
<gene>
    <name evidence="12" type="primary">106672282</name>
</gene>
<dbReference type="GO" id="GO:0008270">
    <property type="term" value="F:zinc ion binding"/>
    <property type="evidence" value="ECO:0007669"/>
    <property type="project" value="UniProtKB-KW"/>
</dbReference>
<evidence type="ECO:0000259" key="11">
    <source>
        <dbReference type="PROSITE" id="PS50103"/>
    </source>
</evidence>
<dbReference type="OrthoDB" id="10047021at2759"/>
<dbReference type="EC" id="2.1.1.211" evidence="10"/>